<gene>
    <name evidence="2" type="ORF">AFUS01_LOCUS4164</name>
</gene>
<evidence type="ECO:0000313" key="3">
    <source>
        <dbReference type="Proteomes" id="UP000708208"/>
    </source>
</evidence>
<feature type="transmembrane region" description="Helical" evidence="1">
    <location>
        <begin position="20"/>
        <end position="36"/>
    </location>
</feature>
<sequence>MDKPPPPPKVKPGFFQNNKVFIIGIPAIVGLHYAWYRMQYDPRIVPEHQRQKFPLIRVGRMIKEKFGF</sequence>
<proteinExistence type="predicted"/>
<reference evidence="2" key="1">
    <citation type="submission" date="2021-06" db="EMBL/GenBank/DDBJ databases">
        <authorList>
            <person name="Hodson N. C."/>
            <person name="Mongue J. A."/>
            <person name="Jaron S. K."/>
        </authorList>
    </citation>
    <scope>NUCLEOTIDE SEQUENCE</scope>
</reference>
<name>A0A8J2NU25_9HEXA</name>
<dbReference type="EMBL" id="CAJVCH010025867">
    <property type="protein sequence ID" value="CAG7699406.1"/>
    <property type="molecule type" value="Genomic_DNA"/>
</dbReference>
<protein>
    <submittedName>
        <fullName evidence="2">Uncharacterized protein</fullName>
    </submittedName>
</protein>
<comment type="caution">
    <text evidence="2">The sequence shown here is derived from an EMBL/GenBank/DDBJ whole genome shotgun (WGS) entry which is preliminary data.</text>
</comment>
<keyword evidence="1" id="KW-0812">Transmembrane</keyword>
<organism evidence="2 3">
    <name type="scientific">Allacma fusca</name>
    <dbReference type="NCBI Taxonomy" id="39272"/>
    <lineage>
        <taxon>Eukaryota</taxon>
        <taxon>Metazoa</taxon>
        <taxon>Ecdysozoa</taxon>
        <taxon>Arthropoda</taxon>
        <taxon>Hexapoda</taxon>
        <taxon>Collembola</taxon>
        <taxon>Symphypleona</taxon>
        <taxon>Sminthuridae</taxon>
        <taxon>Allacma</taxon>
    </lineage>
</organism>
<keyword evidence="1" id="KW-0472">Membrane</keyword>
<evidence type="ECO:0000256" key="1">
    <source>
        <dbReference type="SAM" id="Phobius"/>
    </source>
</evidence>
<dbReference type="OrthoDB" id="6434695at2759"/>
<keyword evidence="3" id="KW-1185">Reference proteome</keyword>
<dbReference type="AlphaFoldDB" id="A0A8J2NU25"/>
<accession>A0A8J2NU25</accession>
<dbReference type="Proteomes" id="UP000708208">
    <property type="component" value="Unassembled WGS sequence"/>
</dbReference>
<evidence type="ECO:0000313" key="2">
    <source>
        <dbReference type="EMBL" id="CAG7699406.1"/>
    </source>
</evidence>
<keyword evidence="1" id="KW-1133">Transmembrane helix</keyword>